<dbReference type="CDD" id="cd05403">
    <property type="entry name" value="NT_KNTase_like"/>
    <property type="match status" value="1"/>
</dbReference>
<dbReference type="InterPro" id="IPR043519">
    <property type="entry name" value="NT_sf"/>
</dbReference>
<dbReference type="PATRIC" id="fig|36861.3.peg.766"/>
<dbReference type="OrthoDB" id="9793109at2"/>
<comment type="caution">
    <text evidence="2">The sequence shown here is derived from an EMBL/GenBank/DDBJ whole genome shotgun (WGS) entry which is preliminary data.</text>
</comment>
<evidence type="ECO:0000313" key="3">
    <source>
        <dbReference type="Proteomes" id="UP000064243"/>
    </source>
</evidence>
<feature type="domain" description="Polymerase beta nucleotidyltransferase" evidence="1">
    <location>
        <begin position="15"/>
        <end position="101"/>
    </location>
</feature>
<dbReference type="Pfam" id="PF18765">
    <property type="entry name" value="Polbeta"/>
    <property type="match status" value="1"/>
</dbReference>
<dbReference type="Gene3D" id="3.30.460.10">
    <property type="entry name" value="Beta Polymerase, domain 2"/>
    <property type="match status" value="1"/>
</dbReference>
<dbReference type="AlphaFoldDB" id="A0A106BR12"/>
<dbReference type="SUPFAM" id="SSF81301">
    <property type="entry name" value="Nucleotidyltransferase"/>
    <property type="match status" value="1"/>
</dbReference>
<dbReference type="NCBIfam" id="NF047752">
    <property type="entry name" value="MntA_antitoxin"/>
    <property type="match status" value="1"/>
</dbReference>
<keyword evidence="3" id="KW-1185">Reference proteome</keyword>
<name>A0A106BR12_THIDE</name>
<dbReference type="InterPro" id="IPR052930">
    <property type="entry name" value="TA_antitoxin_MntA"/>
</dbReference>
<sequence length="135" mass="14742">MDTRAQSDLRHLLRQSLTEHGGVRLAILFGSRATGRATPDSDLDLAVQTSAPLTAAGKIALIEKLAQATGLPIDLIDLKHAGEPLLGQILKHGVRLLGSDEAYAALLTRHVFDEADFLPYRNRILSERRLAWIGK</sequence>
<dbReference type="EMBL" id="LDUG01000018">
    <property type="protein sequence ID" value="KVW97045.1"/>
    <property type="molecule type" value="Genomic_DNA"/>
</dbReference>
<reference evidence="2 3" key="1">
    <citation type="journal article" date="2015" name="Appl. Environ. Microbiol.">
        <title>Aerobic and Anaerobic Thiosulfate Oxidation by a Cold-Adapted, Subglacial Chemoautotroph.</title>
        <authorList>
            <person name="Harrold Z.R."/>
            <person name="Skidmore M.L."/>
            <person name="Hamilton T.L."/>
            <person name="Desch L."/>
            <person name="Amada K."/>
            <person name="van Gelder W."/>
            <person name="Glover K."/>
            <person name="Roden E.E."/>
            <person name="Boyd E.S."/>
        </authorList>
    </citation>
    <scope>NUCLEOTIDE SEQUENCE [LARGE SCALE GENOMIC DNA]</scope>
    <source>
        <strain evidence="2 3">RG</strain>
    </source>
</reference>
<evidence type="ECO:0000313" key="2">
    <source>
        <dbReference type="EMBL" id="KVW97045.1"/>
    </source>
</evidence>
<proteinExistence type="predicted"/>
<dbReference type="InterPro" id="IPR041633">
    <property type="entry name" value="Polbeta"/>
</dbReference>
<evidence type="ECO:0000259" key="1">
    <source>
        <dbReference type="Pfam" id="PF18765"/>
    </source>
</evidence>
<organism evidence="2 3">
    <name type="scientific">Thiobacillus denitrificans</name>
    <dbReference type="NCBI Taxonomy" id="36861"/>
    <lineage>
        <taxon>Bacteria</taxon>
        <taxon>Pseudomonadati</taxon>
        <taxon>Pseudomonadota</taxon>
        <taxon>Betaproteobacteria</taxon>
        <taxon>Nitrosomonadales</taxon>
        <taxon>Thiobacillaceae</taxon>
        <taxon>Thiobacillus</taxon>
    </lineage>
</organism>
<dbReference type="Proteomes" id="UP000064243">
    <property type="component" value="Unassembled WGS sequence"/>
</dbReference>
<gene>
    <name evidence="2" type="ORF">ABW22_06485</name>
</gene>
<dbReference type="RefSeq" id="WP_059753518.1">
    <property type="nucleotide sequence ID" value="NZ_LDUG01000018.1"/>
</dbReference>
<protein>
    <submittedName>
        <fullName evidence="2">DNA polymerase III subunit beta</fullName>
    </submittedName>
</protein>
<dbReference type="PANTHER" id="PTHR43852">
    <property type="entry name" value="NUCLEOTIDYLTRANSFERASE"/>
    <property type="match status" value="1"/>
</dbReference>
<dbReference type="PANTHER" id="PTHR43852:SF3">
    <property type="entry name" value="NUCLEOTIDYLTRANSFERASE"/>
    <property type="match status" value="1"/>
</dbReference>
<accession>A0A106BR12</accession>